<reference evidence="2 3" key="1">
    <citation type="submission" date="2017-09" db="EMBL/GenBank/DDBJ databases">
        <authorList>
            <person name="Ehlers B."/>
            <person name="Leendertz F.H."/>
        </authorList>
    </citation>
    <scope>NUCLEOTIDE SEQUENCE [LARGE SCALE GENOMIC DNA]</scope>
    <source>
        <strain evidence="2 3">CGMCC 1.12662</strain>
    </source>
</reference>
<dbReference type="GO" id="GO:0015914">
    <property type="term" value="P:phospholipid transport"/>
    <property type="evidence" value="ECO:0007669"/>
    <property type="project" value="InterPro"/>
</dbReference>
<evidence type="ECO:0000313" key="3">
    <source>
        <dbReference type="Proteomes" id="UP000231655"/>
    </source>
</evidence>
<gene>
    <name evidence="2" type="ORF">SAMN06297129_3524</name>
</gene>
<proteinExistence type="predicted"/>
<feature type="domain" description="Mce/MlaD" evidence="1">
    <location>
        <begin position="43"/>
        <end position="120"/>
    </location>
</feature>
<dbReference type="PANTHER" id="PTHR33371:SF4">
    <property type="entry name" value="INTERMEMBRANE PHOSPHOLIPID TRANSPORT SYSTEM BINDING PROTEIN MLAD"/>
    <property type="match status" value="1"/>
</dbReference>
<dbReference type="PANTHER" id="PTHR33371">
    <property type="entry name" value="INTERMEMBRANE PHOSPHOLIPID TRANSPORT SYSTEM BINDING PROTEIN MLAD-RELATED"/>
    <property type="match status" value="1"/>
</dbReference>
<dbReference type="Pfam" id="PF02470">
    <property type="entry name" value="MlaD"/>
    <property type="match status" value="1"/>
</dbReference>
<name>A0A285JCW9_9RHOB</name>
<organism evidence="2 3">
    <name type="scientific">Pseudooceanicola antarcticus</name>
    <dbReference type="NCBI Taxonomy" id="1247613"/>
    <lineage>
        <taxon>Bacteria</taxon>
        <taxon>Pseudomonadati</taxon>
        <taxon>Pseudomonadota</taxon>
        <taxon>Alphaproteobacteria</taxon>
        <taxon>Rhodobacterales</taxon>
        <taxon>Paracoccaceae</taxon>
        <taxon>Pseudooceanicola</taxon>
    </lineage>
</organism>
<evidence type="ECO:0000313" key="2">
    <source>
        <dbReference type="EMBL" id="SNY58130.1"/>
    </source>
</evidence>
<protein>
    <submittedName>
        <fullName evidence="2">Phospholipid/cholesterol/gamma-HCH transport system substrate-binding protein</fullName>
    </submittedName>
</protein>
<dbReference type="NCBIfam" id="TIGR04430">
    <property type="entry name" value="OM_asym_MlaD"/>
    <property type="match status" value="1"/>
</dbReference>
<accession>A0A285JCW9</accession>
<dbReference type="InterPro" id="IPR030970">
    <property type="entry name" value="ABC_MlaD"/>
</dbReference>
<dbReference type="EMBL" id="OBEA01000007">
    <property type="protein sequence ID" value="SNY58130.1"/>
    <property type="molecule type" value="Genomic_DNA"/>
</dbReference>
<dbReference type="InterPro" id="IPR003399">
    <property type="entry name" value="Mce/MlaD"/>
</dbReference>
<sequence>MSEHSLSRNRAEIIAGALVLAVAAAFLAYGARFVDLGGAGSDAYTLSASFRSAEGISVGTDVRLAGVRVGTVTALELDPATFRARADFLLDPSVEIPDDSQVAISSEGLLGGNFVEILPGGSPFNYAAGDEVLDTQGAVSLISLLMKYVSGTEN</sequence>
<dbReference type="Proteomes" id="UP000231655">
    <property type="component" value="Unassembled WGS sequence"/>
</dbReference>
<dbReference type="AlphaFoldDB" id="A0A285JCW9"/>
<evidence type="ECO:0000259" key="1">
    <source>
        <dbReference type="Pfam" id="PF02470"/>
    </source>
</evidence>
<dbReference type="InterPro" id="IPR052336">
    <property type="entry name" value="MlaD_Phospholipid_Transporter"/>
</dbReference>